<dbReference type="AlphaFoldDB" id="A0A4C1ZMU0"/>
<dbReference type="Gene3D" id="3.30.420.10">
    <property type="entry name" value="Ribonuclease H-like superfamily/Ribonuclease H"/>
    <property type="match status" value="1"/>
</dbReference>
<accession>A0A4C1ZMU0</accession>
<evidence type="ECO:0000313" key="1">
    <source>
        <dbReference type="EMBL" id="GBP88394.1"/>
    </source>
</evidence>
<name>A0A4C1ZMU0_EUMVA</name>
<dbReference type="Proteomes" id="UP000299102">
    <property type="component" value="Unassembled WGS sequence"/>
</dbReference>
<organism evidence="1 2">
    <name type="scientific">Eumeta variegata</name>
    <name type="common">Bagworm moth</name>
    <name type="synonym">Eumeta japonica</name>
    <dbReference type="NCBI Taxonomy" id="151549"/>
    <lineage>
        <taxon>Eukaryota</taxon>
        <taxon>Metazoa</taxon>
        <taxon>Ecdysozoa</taxon>
        <taxon>Arthropoda</taxon>
        <taxon>Hexapoda</taxon>
        <taxon>Insecta</taxon>
        <taxon>Pterygota</taxon>
        <taxon>Neoptera</taxon>
        <taxon>Endopterygota</taxon>
        <taxon>Lepidoptera</taxon>
        <taxon>Glossata</taxon>
        <taxon>Ditrysia</taxon>
        <taxon>Tineoidea</taxon>
        <taxon>Psychidae</taxon>
        <taxon>Oiketicinae</taxon>
        <taxon>Eumeta</taxon>
    </lineage>
</organism>
<keyword evidence="2" id="KW-1185">Reference proteome</keyword>
<dbReference type="InterPro" id="IPR001888">
    <property type="entry name" value="Transposase_1"/>
</dbReference>
<dbReference type="GO" id="GO:0008168">
    <property type="term" value="F:methyltransferase activity"/>
    <property type="evidence" value="ECO:0007669"/>
    <property type="project" value="UniProtKB-KW"/>
</dbReference>
<dbReference type="InterPro" id="IPR036397">
    <property type="entry name" value="RNaseH_sf"/>
</dbReference>
<dbReference type="GO" id="GO:0003676">
    <property type="term" value="F:nucleic acid binding"/>
    <property type="evidence" value="ECO:0007669"/>
    <property type="project" value="InterPro"/>
</dbReference>
<protein>
    <submittedName>
        <fullName evidence="1">Histone-lysine N-methyltransferase SETMAR</fullName>
    </submittedName>
</protein>
<sequence>MLTPFDKQRRLQTSKDFLELVGDNIDEICDRIVTVDETWVRQYDPESKQESMQWTKKGERPPKKFKVQKSTSKLMATIFWNSEGVLLIDYLPKGTTMNGQYYANLLAQAREAVVQKRRGKLSRGVLFLQDNASVHTARVSRQALKYTRFSEIDHPPYSPDLAPSDYFLFFDLKKELRGRRFVDDNQMKMAVESHFDCKEKEYFLGGLKALYTRCEKLLRIPGSESQATTFADSIRRYTTYVPGGSNEKVDELEKAVDKLCWHNIGLSEFRILGDNTISLQSNYLFYYQKATVFKMATFFVYRAINNRCSSPPMDSSNPRGVTSVLLSSLFCVDTPPLCTTSIAEENANTRVSYTNYVNISKINLALRFRTAIGNSQLLHFLLCADLYSVPTRCRLRNLMSKVLFQFESEHSARGIMYFDIDPPLGEDPLVYRPSHLFGRRRAFIFSAQTPCRAVYPTRRALLLAGPLSRRGEIASLRVKDN</sequence>
<gene>
    <name evidence="1" type="primary">SETMAR</name>
    <name evidence="1" type="ORF">EVAR_58996_1</name>
</gene>
<evidence type="ECO:0000313" key="2">
    <source>
        <dbReference type="Proteomes" id="UP000299102"/>
    </source>
</evidence>
<keyword evidence="1" id="KW-0489">Methyltransferase</keyword>
<dbReference type="STRING" id="151549.A0A4C1ZMU0"/>
<dbReference type="Pfam" id="PF01359">
    <property type="entry name" value="Transposase_1"/>
    <property type="match status" value="1"/>
</dbReference>
<dbReference type="InterPro" id="IPR052709">
    <property type="entry name" value="Transposase-MT_Hybrid"/>
</dbReference>
<dbReference type="GO" id="GO:0032259">
    <property type="term" value="P:methylation"/>
    <property type="evidence" value="ECO:0007669"/>
    <property type="project" value="UniProtKB-KW"/>
</dbReference>
<keyword evidence="1" id="KW-0808">Transferase</keyword>
<dbReference type="PANTHER" id="PTHR46060">
    <property type="entry name" value="MARINER MOS1 TRANSPOSASE-LIKE PROTEIN"/>
    <property type="match status" value="1"/>
</dbReference>
<dbReference type="PANTHER" id="PTHR46060:SF1">
    <property type="entry name" value="MARINER MOS1 TRANSPOSASE-LIKE PROTEIN"/>
    <property type="match status" value="1"/>
</dbReference>
<proteinExistence type="predicted"/>
<dbReference type="OrthoDB" id="10017160at2759"/>
<reference evidence="1 2" key="1">
    <citation type="journal article" date="2019" name="Commun. Biol.">
        <title>The bagworm genome reveals a unique fibroin gene that provides high tensile strength.</title>
        <authorList>
            <person name="Kono N."/>
            <person name="Nakamura H."/>
            <person name="Ohtoshi R."/>
            <person name="Tomita M."/>
            <person name="Numata K."/>
            <person name="Arakawa K."/>
        </authorList>
    </citation>
    <scope>NUCLEOTIDE SEQUENCE [LARGE SCALE GENOMIC DNA]</scope>
</reference>
<comment type="caution">
    <text evidence="1">The sequence shown here is derived from an EMBL/GenBank/DDBJ whole genome shotgun (WGS) entry which is preliminary data.</text>
</comment>
<dbReference type="EMBL" id="BGZK01001929">
    <property type="protein sequence ID" value="GBP88394.1"/>
    <property type="molecule type" value="Genomic_DNA"/>
</dbReference>